<evidence type="ECO:0000256" key="7">
    <source>
        <dbReference type="ARBA" id="ARBA00022843"/>
    </source>
</evidence>
<dbReference type="AlphaFoldDB" id="A0AAN7TNJ6"/>
<dbReference type="Proteomes" id="UP001310890">
    <property type="component" value="Unassembled WGS sequence"/>
</dbReference>
<dbReference type="EMBL" id="JAVRRL010000054">
    <property type="protein sequence ID" value="KAK5110079.1"/>
    <property type="molecule type" value="Genomic_DNA"/>
</dbReference>
<dbReference type="InterPro" id="IPR008603">
    <property type="entry name" value="DCTN4"/>
</dbReference>
<dbReference type="PANTHER" id="PTHR13034:SF2">
    <property type="entry name" value="DYNACTIN SUBUNIT 4"/>
    <property type="match status" value="1"/>
</dbReference>
<evidence type="ECO:0000256" key="13">
    <source>
        <dbReference type="ARBA" id="ARBA00093507"/>
    </source>
</evidence>
<keyword evidence="8" id="KW-0007">Acetylation</keyword>
<evidence type="ECO:0000313" key="16">
    <source>
        <dbReference type="Proteomes" id="UP001310890"/>
    </source>
</evidence>
<feature type="compositionally biased region" description="Basic and acidic residues" evidence="14">
    <location>
        <begin position="10"/>
        <end position="21"/>
    </location>
</feature>
<evidence type="ECO:0000256" key="1">
    <source>
        <dbReference type="ARBA" id="ARBA00004300"/>
    </source>
</evidence>
<keyword evidence="9" id="KW-0175">Coiled coil</keyword>
<evidence type="ECO:0000256" key="8">
    <source>
        <dbReference type="ARBA" id="ARBA00022990"/>
    </source>
</evidence>
<protein>
    <recommendedName>
        <fullName evidence="12">Dynactin subunit 4</fullName>
    </recommendedName>
</protein>
<evidence type="ECO:0000256" key="9">
    <source>
        <dbReference type="ARBA" id="ARBA00023054"/>
    </source>
</evidence>
<proteinExistence type="inferred from homology"/>
<dbReference type="PANTHER" id="PTHR13034">
    <property type="entry name" value="DYNACTIN P62 SUBUNIT"/>
    <property type="match status" value="1"/>
</dbReference>
<comment type="similarity">
    <text evidence="11">Belongs to the dynactin subunit 4 family.</text>
</comment>
<evidence type="ECO:0000313" key="15">
    <source>
        <dbReference type="EMBL" id="KAK5110079.1"/>
    </source>
</evidence>
<name>A0AAN7TNJ6_9PEZI</name>
<dbReference type="GO" id="GO:0001725">
    <property type="term" value="C:stress fiber"/>
    <property type="evidence" value="ECO:0007669"/>
    <property type="project" value="UniProtKB-SubCell"/>
</dbReference>
<evidence type="ECO:0000256" key="12">
    <source>
        <dbReference type="ARBA" id="ARBA00034864"/>
    </source>
</evidence>
<sequence>MVIGSDSDAQESKSGDRLETGGLKGEESYFLQCQYCDWSSLDIDVQFSKATKITEQLAKQRKSLISAKPEGNSKKDAAAQDHSREDAFTNLATFYKEQLSESGDLQGGYSNSPYSSPAHLARIVSLYGGLSVNALKKTKEKPQPMREARGDKEGILTYTHDDAASETTLLQRLEKLKLKDTTTAEQCLFSPLNNDAKLITDLWPVATPLRTRKGRRCKTCRQFLSRPDPKINNLRYKIRLLAQTHIPRISVRPFAAQSSTTAAAHTSFQLRADDTHAQPLLHPHILQQFILTIRNPIFEPVKITLATPTATPGRVASRVTILCPSFTVGPAGDVWDEALAESKTSAMKADGGRQAAMASLTGGGDDGERQPEAGKVWEKGRSWTSVVIEVVPSLFPPQASGNMRSETVTGDLEEDDEVLEIPVFVRVEWEAQSDHELDPEYKEGRRTVVKAEGSGKVKKEVGYWCVLGVGRIGKGP</sequence>
<accession>A0AAN7TNJ6</accession>
<keyword evidence="4" id="KW-0963">Cytoplasm</keyword>
<evidence type="ECO:0000256" key="11">
    <source>
        <dbReference type="ARBA" id="ARBA00034776"/>
    </source>
</evidence>
<keyword evidence="10" id="KW-0206">Cytoskeleton</keyword>
<dbReference type="GO" id="GO:0005869">
    <property type="term" value="C:dynactin complex"/>
    <property type="evidence" value="ECO:0007669"/>
    <property type="project" value="InterPro"/>
</dbReference>
<gene>
    <name evidence="15" type="ORF">LTR62_006324</name>
</gene>
<evidence type="ECO:0000256" key="10">
    <source>
        <dbReference type="ARBA" id="ARBA00023212"/>
    </source>
</evidence>
<comment type="subcellular location">
    <subcellularLocation>
        <location evidence="1">Cytoplasm</location>
        <location evidence="1">Cytoskeleton</location>
        <location evidence="1">Microtubule organizing center</location>
        <location evidence="1">Centrosome</location>
    </subcellularLocation>
    <subcellularLocation>
        <location evidence="2">Cytoplasm</location>
        <location evidence="2">Cytoskeleton</location>
        <location evidence="2">Stress fiber</location>
    </subcellularLocation>
    <subcellularLocation>
        <location evidence="3">Cytoplasm</location>
        <location evidence="3">Myofibril</location>
    </subcellularLocation>
</comment>
<keyword evidence="6" id="KW-0597">Phosphoprotein</keyword>
<comment type="subunit">
    <text evidence="13">Subunit of dynactin, a multiprotein complex part of a tripartite complex with dynein and a adapter, such as BICDL1, BICD2 or HOOK3. The dynactin complex is built around ACTR1A/ACTB filament and consists of an actin-related filament composed of a shoulder domain, a pointed end and a barbed end. Its length is defined by its flexible shoulder domain. The soulder is composed of 2 DCTN1 subunits, 4 DCTN2 and 2 DCTN3. The 4 DCNT2 (via N-terminus) bind the ACTR1A filament and act as molecular rulers to determine the length. The pointed end is important for binding dynein-dynactin cargo adapters. Consists of 4 subunits: ACTR10, DCNT4, DCTN5 and DCTN6. The barbed end is composed of a CAPZA1:CAPZB heterodimers, which binds ACTR1A/ACTB filament and dynactin and stabilizes dynactin. Interacts with ATP7B, but not ATP7A, in a copper-dependent manner. Interacts with ANK2; this interaction is required for localization at costameres. Interacts with N4BP2L1.</text>
</comment>
<keyword evidence="5" id="KW-1017">Isopeptide bond</keyword>
<comment type="caution">
    <text evidence="15">The sequence shown here is derived from an EMBL/GenBank/DDBJ whole genome shotgun (WGS) entry which is preliminary data.</text>
</comment>
<reference evidence="15" key="1">
    <citation type="submission" date="2023-08" db="EMBL/GenBank/DDBJ databases">
        <title>Black Yeasts Isolated from many extreme environments.</title>
        <authorList>
            <person name="Coleine C."/>
            <person name="Stajich J.E."/>
            <person name="Selbmann L."/>
        </authorList>
    </citation>
    <scope>NUCLEOTIDE SEQUENCE</scope>
    <source>
        <strain evidence="15">CCFEE 5401</strain>
    </source>
</reference>
<evidence type="ECO:0000256" key="6">
    <source>
        <dbReference type="ARBA" id="ARBA00022553"/>
    </source>
</evidence>
<evidence type="ECO:0000256" key="14">
    <source>
        <dbReference type="SAM" id="MobiDB-lite"/>
    </source>
</evidence>
<evidence type="ECO:0000256" key="5">
    <source>
        <dbReference type="ARBA" id="ARBA00022499"/>
    </source>
</evidence>
<keyword evidence="7" id="KW-0832">Ubl conjugation</keyword>
<feature type="region of interest" description="Disordered" evidence="14">
    <location>
        <begin position="1"/>
        <end position="21"/>
    </location>
</feature>
<dbReference type="Pfam" id="PF05502">
    <property type="entry name" value="Dynactin_p62"/>
    <property type="match status" value="2"/>
</dbReference>
<evidence type="ECO:0000256" key="3">
    <source>
        <dbReference type="ARBA" id="ARBA00004657"/>
    </source>
</evidence>
<feature type="region of interest" description="Disordered" evidence="14">
    <location>
        <begin position="345"/>
        <end position="372"/>
    </location>
</feature>
<organism evidence="15 16">
    <name type="scientific">Meristemomyces frigidus</name>
    <dbReference type="NCBI Taxonomy" id="1508187"/>
    <lineage>
        <taxon>Eukaryota</taxon>
        <taxon>Fungi</taxon>
        <taxon>Dikarya</taxon>
        <taxon>Ascomycota</taxon>
        <taxon>Pezizomycotina</taxon>
        <taxon>Dothideomycetes</taxon>
        <taxon>Dothideomycetidae</taxon>
        <taxon>Mycosphaerellales</taxon>
        <taxon>Teratosphaeriaceae</taxon>
        <taxon>Meristemomyces</taxon>
    </lineage>
</organism>
<evidence type="ECO:0000256" key="4">
    <source>
        <dbReference type="ARBA" id="ARBA00022490"/>
    </source>
</evidence>
<evidence type="ECO:0000256" key="2">
    <source>
        <dbReference type="ARBA" id="ARBA00004529"/>
    </source>
</evidence>